<dbReference type="AlphaFoldDB" id="A0A5D3WKN7"/>
<dbReference type="EMBL" id="VNIB01000005">
    <property type="protein sequence ID" value="TYO98771.1"/>
    <property type="molecule type" value="Genomic_DNA"/>
</dbReference>
<evidence type="ECO:0000313" key="4">
    <source>
        <dbReference type="Proteomes" id="UP000324159"/>
    </source>
</evidence>
<keyword evidence="2" id="KW-1133">Transmembrane helix</keyword>
<gene>
    <name evidence="3" type="ORF">EDC39_105140</name>
</gene>
<proteinExistence type="predicted"/>
<feature type="transmembrane region" description="Helical" evidence="2">
    <location>
        <begin position="6"/>
        <end position="27"/>
    </location>
</feature>
<dbReference type="Pfam" id="PF03597">
    <property type="entry name" value="FixS"/>
    <property type="match status" value="1"/>
</dbReference>
<dbReference type="NCBIfam" id="TIGR00847">
    <property type="entry name" value="ccoS"/>
    <property type="match status" value="1"/>
</dbReference>
<evidence type="ECO:0000256" key="2">
    <source>
        <dbReference type="SAM" id="Phobius"/>
    </source>
</evidence>
<dbReference type="Proteomes" id="UP000324159">
    <property type="component" value="Unassembled WGS sequence"/>
</dbReference>
<keyword evidence="4" id="KW-1185">Reference proteome</keyword>
<keyword evidence="2" id="KW-0472">Membrane</keyword>
<comment type="caution">
    <text evidence="3">The sequence shown here is derived from an EMBL/GenBank/DDBJ whole genome shotgun (WGS) entry which is preliminary data.</text>
</comment>
<keyword evidence="2" id="KW-0812">Transmembrane</keyword>
<reference evidence="3 4" key="1">
    <citation type="submission" date="2019-07" db="EMBL/GenBank/DDBJ databases">
        <title>Genomic Encyclopedia of Type Strains, Phase IV (KMG-IV): sequencing the most valuable type-strain genomes for metagenomic binning, comparative biology and taxonomic classification.</title>
        <authorList>
            <person name="Goeker M."/>
        </authorList>
    </citation>
    <scope>NUCLEOTIDE SEQUENCE [LARGE SCALE GENOMIC DNA]</scope>
    <source>
        <strain evidence="3 4">SS015</strain>
    </source>
</reference>
<dbReference type="RefSeq" id="WP_148895707.1">
    <property type="nucleotide sequence ID" value="NZ_VNIB01000005.1"/>
</dbReference>
<dbReference type="InterPro" id="IPR004714">
    <property type="entry name" value="Cyt_oxidase_maturation_cbb3"/>
</dbReference>
<feature type="region of interest" description="Disordered" evidence="1">
    <location>
        <begin position="34"/>
        <end position="63"/>
    </location>
</feature>
<name>A0A5D3WKN7_9BACT</name>
<organism evidence="3 4">
    <name type="scientific">Geothermobacter ehrlichii</name>
    <dbReference type="NCBI Taxonomy" id="213224"/>
    <lineage>
        <taxon>Bacteria</taxon>
        <taxon>Pseudomonadati</taxon>
        <taxon>Thermodesulfobacteriota</taxon>
        <taxon>Desulfuromonadia</taxon>
        <taxon>Desulfuromonadales</taxon>
        <taxon>Geothermobacteraceae</taxon>
        <taxon>Geothermobacter</taxon>
    </lineage>
</organism>
<evidence type="ECO:0000313" key="3">
    <source>
        <dbReference type="EMBL" id="TYO98771.1"/>
    </source>
</evidence>
<protein>
    <submittedName>
        <fullName evidence="3">Cbb3-type cytochrome oxidase maturation protein</fullName>
    </submittedName>
</protein>
<sequence length="63" mass="7133">MPDSIVVLIILSLFLGTGVWLVFLWAVRKGEFDDTEGPKYRMLDDGDDLPGHHDDRKEDTTGE</sequence>
<evidence type="ECO:0000256" key="1">
    <source>
        <dbReference type="SAM" id="MobiDB-lite"/>
    </source>
</evidence>
<accession>A0A5D3WKN7</accession>